<dbReference type="Pfam" id="PF01261">
    <property type="entry name" value="AP_endonuc_2"/>
    <property type="match status" value="1"/>
</dbReference>
<feature type="domain" description="Xylose isomerase-like TIM barrel" evidence="2">
    <location>
        <begin position="84"/>
        <end position="301"/>
    </location>
</feature>
<protein>
    <submittedName>
        <fullName evidence="3">Sugar phosphate isomerase/epimerase</fullName>
    </submittedName>
</protein>
<dbReference type="InterPro" id="IPR036237">
    <property type="entry name" value="Xyl_isomerase-like_sf"/>
</dbReference>
<dbReference type="RefSeq" id="WP_089688820.1">
    <property type="nucleotide sequence ID" value="NZ_FNFO01000023.1"/>
</dbReference>
<name>A0A1G9VSK3_9BACT</name>
<organism evidence="3 4">
    <name type="scientific">Catalinimonas alkaloidigena</name>
    <dbReference type="NCBI Taxonomy" id="1075417"/>
    <lineage>
        <taxon>Bacteria</taxon>
        <taxon>Pseudomonadati</taxon>
        <taxon>Bacteroidota</taxon>
        <taxon>Cytophagia</taxon>
        <taxon>Cytophagales</taxon>
        <taxon>Catalimonadaceae</taxon>
        <taxon>Catalinimonas</taxon>
    </lineage>
</organism>
<dbReference type="InterPro" id="IPR006311">
    <property type="entry name" value="TAT_signal"/>
</dbReference>
<dbReference type="STRING" id="1075417.SAMN05421823_12313"/>
<dbReference type="InterPro" id="IPR050312">
    <property type="entry name" value="IolE/XylAMocC-like"/>
</dbReference>
<gene>
    <name evidence="3" type="ORF">SAMN05421823_12313</name>
</gene>
<dbReference type="AlphaFoldDB" id="A0A1G9VSK3"/>
<keyword evidence="4" id="KW-1185">Reference proteome</keyword>
<dbReference type="PANTHER" id="PTHR12110:SF53">
    <property type="entry name" value="BLR5974 PROTEIN"/>
    <property type="match status" value="1"/>
</dbReference>
<evidence type="ECO:0000313" key="3">
    <source>
        <dbReference type="EMBL" id="SDM74845.1"/>
    </source>
</evidence>
<evidence type="ECO:0000256" key="1">
    <source>
        <dbReference type="SAM" id="SignalP"/>
    </source>
</evidence>
<dbReference type="OrthoDB" id="1114629at2"/>
<dbReference type="Gene3D" id="3.20.20.150">
    <property type="entry name" value="Divalent-metal-dependent TIM barrel enzymes"/>
    <property type="match status" value="1"/>
</dbReference>
<proteinExistence type="predicted"/>
<evidence type="ECO:0000259" key="2">
    <source>
        <dbReference type="Pfam" id="PF01261"/>
    </source>
</evidence>
<dbReference type="InterPro" id="IPR013022">
    <property type="entry name" value="Xyl_isomerase-like_TIM-brl"/>
</dbReference>
<dbReference type="PROSITE" id="PS51318">
    <property type="entry name" value="TAT"/>
    <property type="match status" value="1"/>
</dbReference>
<feature type="signal peptide" evidence="1">
    <location>
        <begin position="1"/>
        <end position="33"/>
    </location>
</feature>
<dbReference type="EMBL" id="FNFO01000023">
    <property type="protein sequence ID" value="SDM74845.1"/>
    <property type="molecule type" value="Genomic_DNA"/>
</dbReference>
<dbReference type="PANTHER" id="PTHR12110">
    <property type="entry name" value="HYDROXYPYRUVATE ISOMERASE"/>
    <property type="match status" value="1"/>
</dbReference>
<dbReference type="GO" id="GO:0016853">
    <property type="term" value="F:isomerase activity"/>
    <property type="evidence" value="ECO:0007669"/>
    <property type="project" value="UniProtKB-KW"/>
</dbReference>
<keyword evidence="1" id="KW-0732">Signal</keyword>
<sequence length="307" mass="34135">MQNNRRRFLKQAAQASLGLGALASLPLSSFSMARPQELFFDISLAEWSLHKALFAGKMTNLDFPAKAKQSFDISAVEYVSVFFDKKEKEQSYLRDLKKRCDDLGVRSVLIMVDREGYLADRDKAKRMEAVQNHHKWVDAAKFLGCHSIRVNAHGEGTADEVKQAAVEGLGTLAEYGAKNGINIIVENHGGYSSNGAWLADVMKQVNNPNCGTLPDFGNFRLSETEEYDKYKGVKEMMPYAKGVSAKAYEFDANGNEPKIDFRKMMQLVKDAGYTGYVGIEYEGSQLSEEAGIRATKQLLEKVGAELS</sequence>
<keyword evidence="3" id="KW-0413">Isomerase</keyword>
<accession>A0A1G9VSK3</accession>
<dbReference type="Proteomes" id="UP000198510">
    <property type="component" value="Unassembled WGS sequence"/>
</dbReference>
<dbReference type="SUPFAM" id="SSF51658">
    <property type="entry name" value="Xylose isomerase-like"/>
    <property type="match status" value="1"/>
</dbReference>
<evidence type="ECO:0000313" key="4">
    <source>
        <dbReference type="Proteomes" id="UP000198510"/>
    </source>
</evidence>
<reference evidence="3 4" key="1">
    <citation type="submission" date="2016-10" db="EMBL/GenBank/DDBJ databases">
        <authorList>
            <person name="de Groot N.N."/>
        </authorList>
    </citation>
    <scope>NUCLEOTIDE SEQUENCE [LARGE SCALE GENOMIC DNA]</scope>
    <source>
        <strain evidence="3 4">DSM 25186</strain>
    </source>
</reference>
<feature type="chain" id="PRO_5011673055" evidence="1">
    <location>
        <begin position="34"/>
        <end position="307"/>
    </location>
</feature>